<evidence type="ECO:0000256" key="7">
    <source>
        <dbReference type="ARBA" id="ARBA00076740"/>
    </source>
</evidence>
<keyword evidence="2 8" id="KW-0479">Metal-binding</keyword>
<keyword evidence="3 8" id="KW-0560">Oxidoreductase</keyword>
<sequence>MGAETAASERRLSKIDFSDVNSSNPGTRSWAAVRARVMQAMESDGCFEAVYPRISSELRDSLFGTAMKELFALPLETKLQNICDKPFHGYLGQIPYLSYESLAIMDAPFSYGAQSFTSLMWPSGNSTFCETVQSFSEQVMELEETVRRMVLESLGVEKYCVAQTESTRFLLRVSEYGAPQGEEEKKLGLVPHRDKNTLAIVCQNQVDGLEIETKDGEWIPATPSPASFIVIAGDAFRAWTNGRVYSPLHRIVVGGDTTRYSAIIFSIPKDEVVIQAPPELVDEEHPSLFRPFLYNKYVHYCVSEEGMKVKCQLDSYCGVDAENLEKQGDEA</sequence>
<dbReference type="PROSITE" id="PS51471">
    <property type="entry name" value="FE2OG_OXY"/>
    <property type="match status" value="1"/>
</dbReference>
<evidence type="ECO:0000256" key="2">
    <source>
        <dbReference type="ARBA" id="ARBA00022723"/>
    </source>
</evidence>
<comment type="function">
    <text evidence="5">2-oxoglutarate-dependent dioxygenase essential for auxin catabolism and maintenance of auxin homeostasis in reproductive organs. Catalyzes the irreversible oxidation of indole-3-acetic acid (IAA) to the biologically inactive 2-oxoindole-3-acetic acid (OxIAA).</text>
</comment>
<accession>A0A8B7C6Z1</accession>
<dbReference type="FunFam" id="2.60.120.330:FF:000017">
    <property type="entry name" value="2-oxoglutarate-dependent dioxygenase DAO"/>
    <property type="match status" value="1"/>
</dbReference>
<dbReference type="InterPro" id="IPR026992">
    <property type="entry name" value="DIOX_N"/>
</dbReference>
<keyword evidence="11" id="KW-0223">Dioxygenase</keyword>
<evidence type="ECO:0000259" key="9">
    <source>
        <dbReference type="PROSITE" id="PS51471"/>
    </source>
</evidence>
<dbReference type="Gene3D" id="2.60.120.330">
    <property type="entry name" value="B-lactam Antibiotic, Isopenicillin N Synthase, Chain"/>
    <property type="match status" value="1"/>
</dbReference>
<gene>
    <name evidence="11" type="primary">LOC103709429</name>
</gene>
<dbReference type="GO" id="GO:0046872">
    <property type="term" value="F:metal ion binding"/>
    <property type="evidence" value="ECO:0007669"/>
    <property type="project" value="UniProtKB-KW"/>
</dbReference>
<reference evidence="11" key="1">
    <citation type="submission" date="2025-08" db="UniProtKB">
        <authorList>
            <consortium name="RefSeq"/>
        </authorList>
    </citation>
    <scope>IDENTIFICATION</scope>
    <source>
        <tissue evidence="11">Young leaves</tissue>
    </source>
</reference>
<evidence type="ECO:0000256" key="1">
    <source>
        <dbReference type="ARBA" id="ARBA00001961"/>
    </source>
</evidence>
<dbReference type="PANTHER" id="PTHR47990">
    <property type="entry name" value="2-OXOGLUTARATE (2OG) AND FE(II)-DEPENDENT OXYGENASE SUPERFAMILY PROTEIN-RELATED"/>
    <property type="match status" value="1"/>
</dbReference>
<dbReference type="RefSeq" id="XP_008792974.2">
    <property type="nucleotide sequence ID" value="XM_008794752.4"/>
</dbReference>
<comment type="cofactor">
    <cofactor evidence="1">
        <name>L-ascorbate</name>
        <dbReference type="ChEBI" id="CHEBI:38290"/>
    </cofactor>
</comment>
<evidence type="ECO:0000256" key="8">
    <source>
        <dbReference type="RuleBase" id="RU003682"/>
    </source>
</evidence>
<dbReference type="InterPro" id="IPR044861">
    <property type="entry name" value="IPNS-like_FE2OG_OXY"/>
</dbReference>
<dbReference type="GO" id="GO:0051213">
    <property type="term" value="F:dioxygenase activity"/>
    <property type="evidence" value="ECO:0007669"/>
    <property type="project" value="UniProtKB-KW"/>
</dbReference>
<dbReference type="InterPro" id="IPR005123">
    <property type="entry name" value="Oxoglu/Fe-dep_dioxygenase_dom"/>
</dbReference>
<evidence type="ECO:0000256" key="4">
    <source>
        <dbReference type="ARBA" id="ARBA00023004"/>
    </source>
</evidence>
<evidence type="ECO:0000313" key="11">
    <source>
        <dbReference type="RefSeq" id="XP_008792974.2"/>
    </source>
</evidence>
<dbReference type="GeneID" id="103709429"/>
<dbReference type="SUPFAM" id="SSF51197">
    <property type="entry name" value="Clavaminate synthase-like"/>
    <property type="match status" value="1"/>
</dbReference>
<feature type="domain" description="Fe2OG dioxygenase" evidence="9">
    <location>
        <begin position="167"/>
        <end position="268"/>
    </location>
</feature>
<name>A0A8B7C6Z1_PHODC</name>
<evidence type="ECO:0000256" key="6">
    <source>
        <dbReference type="ARBA" id="ARBA00074102"/>
    </source>
</evidence>
<protein>
    <recommendedName>
        <fullName evidence="6">2-oxoglutarate-dependent dioxygenase DAO</fullName>
    </recommendedName>
    <alternativeName>
        <fullName evidence="7">Protein DIOXYGENASE FOR AUXIN OXIDATION</fullName>
    </alternativeName>
</protein>
<dbReference type="Proteomes" id="UP000228380">
    <property type="component" value="Unplaced"/>
</dbReference>
<evidence type="ECO:0000256" key="3">
    <source>
        <dbReference type="ARBA" id="ARBA00023002"/>
    </source>
</evidence>
<dbReference type="Pfam" id="PF03171">
    <property type="entry name" value="2OG-FeII_Oxy"/>
    <property type="match status" value="1"/>
</dbReference>
<keyword evidence="10" id="KW-1185">Reference proteome</keyword>
<organism evidence="10 11">
    <name type="scientific">Phoenix dactylifera</name>
    <name type="common">Date palm</name>
    <dbReference type="NCBI Taxonomy" id="42345"/>
    <lineage>
        <taxon>Eukaryota</taxon>
        <taxon>Viridiplantae</taxon>
        <taxon>Streptophyta</taxon>
        <taxon>Embryophyta</taxon>
        <taxon>Tracheophyta</taxon>
        <taxon>Spermatophyta</taxon>
        <taxon>Magnoliopsida</taxon>
        <taxon>Liliopsida</taxon>
        <taxon>Arecaceae</taxon>
        <taxon>Coryphoideae</taxon>
        <taxon>Phoeniceae</taxon>
        <taxon>Phoenix</taxon>
    </lineage>
</organism>
<proteinExistence type="inferred from homology"/>
<keyword evidence="4 8" id="KW-0408">Iron</keyword>
<dbReference type="InterPro" id="IPR050231">
    <property type="entry name" value="Iron_ascorbate_oxido_reductase"/>
</dbReference>
<comment type="similarity">
    <text evidence="8">Belongs to the iron/ascorbate-dependent oxidoreductase family.</text>
</comment>
<dbReference type="OrthoDB" id="288590at2759"/>
<dbReference type="InterPro" id="IPR027443">
    <property type="entry name" value="IPNS-like_sf"/>
</dbReference>
<dbReference type="KEGG" id="pda:103709429"/>
<evidence type="ECO:0000256" key="5">
    <source>
        <dbReference type="ARBA" id="ARBA00054658"/>
    </source>
</evidence>
<dbReference type="Pfam" id="PF14226">
    <property type="entry name" value="DIOX_N"/>
    <property type="match status" value="1"/>
</dbReference>
<evidence type="ECO:0000313" key="10">
    <source>
        <dbReference type="Proteomes" id="UP000228380"/>
    </source>
</evidence>
<dbReference type="AlphaFoldDB" id="A0A8B7C6Z1"/>